<organism evidence="1 2">
    <name type="scientific">Streptococcus criceti HS-6</name>
    <dbReference type="NCBI Taxonomy" id="873449"/>
    <lineage>
        <taxon>Bacteria</taxon>
        <taxon>Bacillati</taxon>
        <taxon>Bacillota</taxon>
        <taxon>Bacilli</taxon>
        <taxon>Lactobacillales</taxon>
        <taxon>Streptococcaceae</taxon>
        <taxon>Streptococcus</taxon>
    </lineage>
</organism>
<dbReference type="EMBL" id="AEUV02000002">
    <property type="protein sequence ID" value="EHI73526.1"/>
    <property type="molecule type" value="Genomic_DNA"/>
</dbReference>
<sequence length="93" mass="10480">MIAKTTVILFDIVSPHYYFKGKLIFCKHYPKFFRNCIHKFKFLASTGKSLGKKYSSLLNNSLTQELGERLVGSADLVFPLHSSLGALAPMNHC</sequence>
<evidence type="ECO:0000313" key="1">
    <source>
        <dbReference type="EMBL" id="EHI73526.1"/>
    </source>
</evidence>
<dbReference type="Proteomes" id="UP000004322">
    <property type="component" value="Unassembled WGS sequence"/>
</dbReference>
<reference evidence="1" key="1">
    <citation type="submission" date="2011-07" db="EMBL/GenBank/DDBJ databases">
        <authorList>
            <person name="Stanhope M.J."/>
            <person name="Durkin A.S."/>
            <person name="Hostetler J."/>
            <person name="Kim M."/>
            <person name="Radune D."/>
            <person name="Singh I."/>
            <person name="Town C.D."/>
        </authorList>
    </citation>
    <scope>NUCLEOTIDE SEQUENCE [LARGE SCALE GENOMIC DNA]</scope>
    <source>
        <strain evidence="1">HS-6</strain>
    </source>
</reference>
<dbReference type="AlphaFoldDB" id="G5JT61"/>
<evidence type="ECO:0000313" key="2">
    <source>
        <dbReference type="Proteomes" id="UP000004322"/>
    </source>
</evidence>
<proteinExistence type="predicted"/>
<name>G5JT61_STRCG</name>
<protein>
    <submittedName>
        <fullName evidence="1">Uncharacterized protein</fullName>
    </submittedName>
</protein>
<comment type="caution">
    <text evidence="1">The sequence shown here is derived from an EMBL/GenBank/DDBJ whole genome shotgun (WGS) entry which is preliminary data.</text>
</comment>
<gene>
    <name evidence="1" type="ORF">STRCR_1029</name>
</gene>
<accession>G5JT61</accession>
<keyword evidence="2" id="KW-1185">Reference proteome</keyword>